<dbReference type="OrthoDB" id="9808813at2"/>
<evidence type="ECO:0000256" key="1">
    <source>
        <dbReference type="ARBA" id="ARBA00010945"/>
    </source>
</evidence>
<accession>A0A069RR95</accession>
<evidence type="ECO:0000256" key="3">
    <source>
        <dbReference type="SAM" id="MobiDB-lite"/>
    </source>
</evidence>
<dbReference type="PANTHER" id="PTHR11076">
    <property type="entry name" value="DNA REPAIR POLYMERASE UMUC / TRANSFERASE FAMILY MEMBER"/>
    <property type="match status" value="1"/>
</dbReference>
<dbReference type="EMBL" id="JJMM01000002">
    <property type="protein sequence ID" value="KDR96697.1"/>
    <property type="molecule type" value="Genomic_DNA"/>
</dbReference>
<dbReference type="InterPro" id="IPR036775">
    <property type="entry name" value="DNA_pol_Y-fam_lit_finger_sf"/>
</dbReference>
<protein>
    <recommendedName>
        <fullName evidence="2">DNA polymerase IV</fullName>
        <shortName evidence="2">Pol IV</shortName>
        <ecNumber evidence="2">2.7.7.7</ecNumber>
    </recommendedName>
</protein>
<dbReference type="CDD" id="cd03586">
    <property type="entry name" value="PolY_Pol_IV_kappa"/>
    <property type="match status" value="1"/>
</dbReference>
<dbReference type="AlphaFoldDB" id="A0A069RR95"/>
<dbReference type="InterPro" id="IPR017961">
    <property type="entry name" value="DNA_pol_Y-fam_little_finger"/>
</dbReference>
<dbReference type="Gene3D" id="3.30.1490.100">
    <property type="entry name" value="DNA polymerase, Y-family, little finger domain"/>
    <property type="match status" value="1"/>
</dbReference>
<keyword evidence="2" id="KW-0234">DNA repair</keyword>
<comment type="cofactor">
    <cofactor evidence="2">
        <name>Mg(2+)</name>
        <dbReference type="ChEBI" id="CHEBI:18420"/>
    </cofactor>
    <text evidence="2">Binds 2 magnesium ions per subunit.</text>
</comment>
<keyword evidence="2" id="KW-0479">Metal-binding</keyword>
<dbReference type="PROSITE" id="PS50173">
    <property type="entry name" value="UMUC"/>
    <property type="match status" value="1"/>
</dbReference>
<dbReference type="GO" id="GO:0003684">
    <property type="term" value="F:damaged DNA binding"/>
    <property type="evidence" value="ECO:0007669"/>
    <property type="project" value="InterPro"/>
</dbReference>
<dbReference type="EC" id="2.7.7.7" evidence="2"/>
<comment type="subunit">
    <text evidence="2">Monomer.</text>
</comment>
<keyword evidence="2" id="KW-0235">DNA replication</keyword>
<comment type="catalytic activity">
    <reaction evidence="2">
        <text>DNA(n) + a 2'-deoxyribonucleoside 5'-triphosphate = DNA(n+1) + diphosphate</text>
        <dbReference type="Rhea" id="RHEA:22508"/>
        <dbReference type="Rhea" id="RHEA-COMP:17339"/>
        <dbReference type="Rhea" id="RHEA-COMP:17340"/>
        <dbReference type="ChEBI" id="CHEBI:33019"/>
        <dbReference type="ChEBI" id="CHEBI:61560"/>
        <dbReference type="ChEBI" id="CHEBI:173112"/>
        <dbReference type="EC" id="2.7.7.7"/>
    </reaction>
</comment>
<reference evidence="5 6" key="1">
    <citation type="submission" date="2014-03" db="EMBL/GenBank/DDBJ databases">
        <title>Genome sequence of Clostridium litorale W6, DSM 5388.</title>
        <authorList>
            <person name="Poehlein A."/>
            <person name="Jagirdar A."/>
            <person name="Khonsari B."/>
            <person name="Chibani C.M."/>
            <person name="Gutierrez Gutierrez D.A."/>
            <person name="Davydova E."/>
            <person name="Alghaithi H.S."/>
            <person name="Nair K.P."/>
            <person name="Dhamotharan K."/>
            <person name="Chandran L."/>
            <person name="G W."/>
            <person name="Daniel R."/>
        </authorList>
    </citation>
    <scope>NUCLEOTIDE SEQUENCE [LARGE SCALE GENOMIC DNA]</scope>
    <source>
        <strain evidence="5 6">W6</strain>
    </source>
</reference>
<evidence type="ECO:0000259" key="4">
    <source>
        <dbReference type="PROSITE" id="PS50173"/>
    </source>
</evidence>
<feature type="region of interest" description="Disordered" evidence="3">
    <location>
        <begin position="240"/>
        <end position="259"/>
    </location>
</feature>
<feature type="binding site" evidence="2">
    <location>
        <position position="9"/>
    </location>
    <ligand>
        <name>Mg(2+)</name>
        <dbReference type="ChEBI" id="CHEBI:18420"/>
    </ligand>
</feature>
<comment type="similarity">
    <text evidence="1 2">Belongs to the DNA polymerase type-Y family.</text>
</comment>
<dbReference type="InterPro" id="IPR022880">
    <property type="entry name" value="DNApol_IV"/>
</dbReference>
<dbReference type="InterPro" id="IPR050116">
    <property type="entry name" value="DNA_polymerase-Y"/>
</dbReference>
<dbReference type="GO" id="GO:0003887">
    <property type="term" value="F:DNA-directed DNA polymerase activity"/>
    <property type="evidence" value="ECO:0007669"/>
    <property type="project" value="UniProtKB-UniRule"/>
</dbReference>
<keyword evidence="2" id="KW-0239">DNA-directed DNA polymerase</keyword>
<feature type="binding site" evidence="2">
    <location>
        <position position="111"/>
    </location>
    <ligand>
        <name>Mg(2+)</name>
        <dbReference type="ChEBI" id="CHEBI:18420"/>
    </ligand>
</feature>
<dbReference type="eggNOG" id="COG0389">
    <property type="taxonomic scope" value="Bacteria"/>
</dbReference>
<keyword evidence="2" id="KW-0460">Magnesium</keyword>
<dbReference type="Proteomes" id="UP000027946">
    <property type="component" value="Unassembled WGS sequence"/>
</dbReference>
<dbReference type="Gene3D" id="1.10.150.20">
    <property type="entry name" value="5' to 3' exonuclease, C-terminal subdomain"/>
    <property type="match status" value="1"/>
</dbReference>
<dbReference type="HAMAP" id="MF_01113">
    <property type="entry name" value="DNApol_IV"/>
    <property type="match status" value="1"/>
</dbReference>
<feature type="domain" description="UmuC" evidence="4">
    <location>
        <begin position="5"/>
        <end position="194"/>
    </location>
</feature>
<dbReference type="GO" id="GO:0009432">
    <property type="term" value="P:SOS response"/>
    <property type="evidence" value="ECO:0007669"/>
    <property type="project" value="TreeGrafter"/>
</dbReference>
<dbReference type="Gene3D" id="3.40.1170.60">
    <property type="match status" value="1"/>
</dbReference>
<sequence length="389" mass="43449">MVRTIFHIDVNSAFLSWEAAHRMSSGEDIDIRDIPSAVAGDPNKRRGVILAKSTSAKRYGINTGESLNAALKKCPGLKVVSPTPGIYKRYSNALMDLIYEYTDAVEQCSIDEAFMDVSGIVKKLGVPPVKLADGIRRRVQNELGFTVNIGISCNKLLAKAASELEKPNRTHTMYPDEIEYKYWTLPVREMNGVGSSAQKKLNRAAIKTIGDLAVANEIYLKSIFKSYGAVLHQKANGIDESPVEPRGEAKSIGNSTTTPRDVESIEEACKYLLKLSENVGRRLRQKKLVSHCIGIEIRYSDFRNVQMQSALHSPVEGDLEIYQNAKSLFEKLWEKRPVRHIGIRALQLESGNEQQMSFLEEGNCGEGKLDSVIDNIRLRYGDDIIKRMV</sequence>
<evidence type="ECO:0000313" key="6">
    <source>
        <dbReference type="Proteomes" id="UP000027946"/>
    </source>
</evidence>
<keyword evidence="2 5" id="KW-0548">Nucleotidyltransferase</keyword>
<comment type="subcellular location">
    <subcellularLocation>
        <location evidence="2">Cytoplasm</location>
    </subcellularLocation>
</comment>
<dbReference type="GO" id="GO:0006281">
    <property type="term" value="P:DNA repair"/>
    <property type="evidence" value="ECO:0007669"/>
    <property type="project" value="UniProtKB-UniRule"/>
</dbReference>
<keyword evidence="6" id="KW-1185">Reference proteome</keyword>
<dbReference type="SUPFAM" id="SSF56672">
    <property type="entry name" value="DNA/RNA polymerases"/>
    <property type="match status" value="1"/>
</dbReference>
<gene>
    <name evidence="2 5" type="primary">dinB</name>
    <name evidence="5" type="ORF">CLIT_2c03030</name>
</gene>
<dbReference type="GO" id="GO:0042276">
    <property type="term" value="P:error-prone translesion synthesis"/>
    <property type="evidence" value="ECO:0007669"/>
    <property type="project" value="TreeGrafter"/>
</dbReference>
<evidence type="ECO:0000256" key="2">
    <source>
        <dbReference type="HAMAP-Rule" id="MF_01113"/>
    </source>
</evidence>
<dbReference type="Gene3D" id="3.30.70.270">
    <property type="match status" value="1"/>
</dbReference>
<keyword evidence="2" id="KW-0227">DNA damage</keyword>
<dbReference type="InterPro" id="IPR001126">
    <property type="entry name" value="UmuC"/>
</dbReference>
<dbReference type="Pfam" id="PF00817">
    <property type="entry name" value="IMS"/>
    <property type="match status" value="1"/>
</dbReference>
<dbReference type="PANTHER" id="PTHR11076:SF33">
    <property type="entry name" value="DNA POLYMERASE KAPPA"/>
    <property type="match status" value="1"/>
</dbReference>
<dbReference type="GO" id="GO:0006261">
    <property type="term" value="P:DNA-templated DNA replication"/>
    <property type="evidence" value="ECO:0007669"/>
    <property type="project" value="UniProtKB-UniRule"/>
</dbReference>
<feature type="active site" evidence="2">
    <location>
        <position position="112"/>
    </location>
</feature>
<dbReference type="InterPro" id="IPR043502">
    <property type="entry name" value="DNA/RNA_pol_sf"/>
</dbReference>
<keyword evidence="2 5" id="KW-0808">Transferase</keyword>
<dbReference type="Pfam" id="PF11799">
    <property type="entry name" value="IMS_C"/>
    <property type="match status" value="1"/>
</dbReference>
<dbReference type="RefSeq" id="WP_038261287.1">
    <property type="nucleotide sequence ID" value="NZ_FSRH01000001.1"/>
</dbReference>
<dbReference type="InterPro" id="IPR043128">
    <property type="entry name" value="Rev_trsase/Diguanyl_cyclase"/>
</dbReference>
<dbReference type="STRING" id="1121324.CLIT_2c03030"/>
<keyword evidence="2" id="KW-0238">DNA-binding</keyword>
<comment type="caution">
    <text evidence="5">The sequence shown here is derived from an EMBL/GenBank/DDBJ whole genome shotgun (WGS) entry which is preliminary data.</text>
</comment>
<dbReference type="GO" id="GO:0005829">
    <property type="term" value="C:cytosol"/>
    <property type="evidence" value="ECO:0007669"/>
    <property type="project" value="TreeGrafter"/>
</dbReference>
<proteinExistence type="inferred from homology"/>
<name>A0A069RR95_PEPLI</name>
<evidence type="ECO:0000313" key="5">
    <source>
        <dbReference type="EMBL" id="KDR96697.1"/>
    </source>
</evidence>
<keyword evidence="2" id="KW-0963">Cytoplasm</keyword>
<feature type="site" description="Substrate discrimination" evidence="2">
    <location>
        <position position="14"/>
    </location>
</feature>
<organism evidence="5 6">
    <name type="scientific">Peptoclostridium litorale DSM 5388</name>
    <dbReference type="NCBI Taxonomy" id="1121324"/>
    <lineage>
        <taxon>Bacteria</taxon>
        <taxon>Bacillati</taxon>
        <taxon>Bacillota</taxon>
        <taxon>Clostridia</taxon>
        <taxon>Peptostreptococcales</taxon>
        <taxon>Peptoclostridiaceae</taxon>
        <taxon>Peptoclostridium</taxon>
    </lineage>
</organism>
<dbReference type="SUPFAM" id="SSF100879">
    <property type="entry name" value="Lesion bypass DNA polymerase (Y-family), little finger domain"/>
    <property type="match status" value="1"/>
</dbReference>
<dbReference type="GO" id="GO:0000287">
    <property type="term" value="F:magnesium ion binding"/>
    <property type="evidence" value="ECO:0007669"/>
    <property type="project" value="UniProtKB-UniRule"/>
</dbReference>
<keyword evidence="2" id="KW-0515">Mutator protein</keyword>
<comment type="function">
    <text evidence="2">Poorly processive, error-prone DNA polymerase involved in untargeted mutagenesis. Copies undamaged DNA at stalled replication forks, which arise in vivo from mismatched or misaligned primer ends. These misaligned primers can be extended by PolIV. Exhibits no 3'-5' exonuclease (proofreading) activity. May be involved in translesional synthesis, in conjunction with the beta clamp from PolIII.</text>
</comment>